<dbReference type="OrthoDB" id="6397886at2"/>
<dbReference type="STRING" id="287986.DV20_41665"/>
<sequence length="320" mass="35238">MDDVIGFVLNGEQHSLSRAQVLAAAARGGPEPIRTHWVSVGDQRWPPRQLFERAAGVSRHEFISHYAIRQLRRLGFPTSPLPQEAEMPGEVEEAAEPVVPMSDLGSAVKSFIDLHEFLGQEGLSSRVVRLEARLEGAGRETVDDRVAPEGLTADLLKGALLVRQHAGRVNDLIHATMIVRALPKILEPGERIVRRPSLAAGNDPSRKFDLETDRRVAEFKAGEWKGRDAMRKRTLVADLVGLVLERGDRRAELYVLGRLPIDFLRNSNSTMEWALGRSSPNLRRAYEQRFGSAALTVSQFTAGPAADVALVDLAKLLGIA</sequence>
<dbReference type="EMBL" id="JMQI01000082">
    <property type="protein sequence ID" value="KDN16351.1"/>
    <property type="molecule type" value="Genomic_DNA"/>
</dbReference>
<evidence type="ECO:0000313" key="2">
    <source>
        <dbReference type="Proteomes" id="UP000027345"/>
    </source>
</evidence>
<dbReference type="RefSeq" id="WP_051736345.1">
    <property type="nucleotide sequence ID" value="NZ_JMQI01000082.1"/>
</dbReference>
<name>A0A066TMJ7_9PSEU</name>
<keyword evidence="2" id="KW-1185">Reference proteome</keyword>
<proteinExistence type="predicted"/>
<gene>
    <name evidence="1" type="ORF">DV20_41665</name>
</gene>
<evidence type="ECO:0000313" key="1">
    <source>
        <dbReference type="EMBL" id="KDN16351.1"/>
    </source>
</evidence>
<dbReference type="Proteomes" id="UP000027345">
    <property type="component" value="Unassembled WGS sequence"/>
</dbReference>
<accession>A0A066TMJ7</accession>
<evidence type="ECO:0008006" key="3">
    <source>
        <dbReference type="Google" id="ProtNLM"/>
    </source>
</evidence>
<dbReference type="eggNOG" id="ENOG502Z875">
    <property type="taxonomic scope" value="Bacteria"/>
</dbReference>
<reference evidence="1 2" key="1">
    <citation type="submission" date="2014-05" db="EMBL/GenBank/DDBJ databases">
        <title>Draft genome sequence of Amycolatopsis rifamycinica DSM 46095.</title>
        <authorList>
            <person name="Lal R."/>
            <person name="Saxena A."/>
            <person name="Kumari R."/>
            <person name="Mukherjee U."/>
            <person name="Singh P."/>
            <person name="Sangwan N."/>
            <person name="Mahato N.K."/>
        </authorList>
    </citation>
    <scope>NUCLEOTIDE SEQUENCE [LARGE SCALE GENOMIC DNA]</scope>
    <source>
        <strain evidence="1 2">DSM 46095</strain>
    </source>
</reference>
<comment type="caution">
    <text evidence="1">The sequence shown here is derived from an EMBL/GenBank/DDBJ whole genome shotgun (WGS) entry which is preliminary data.</text>
</comment>
<protein>
    <recommendedName>
        <fullName evidence="3">PE-PGRS family protein</fullName>
    </recommendedName>
</protein>
<organism evidence="1 2">
    <name type="scientific">Amycolatopsis rifamycinica</name>
    <dbReference type="NCBI Taxonomy" id="287986"/>
    <lineage>
        <taxon>Bacteria</taxon>
        <taxon>Bacillati</taxon>
        <taxon>Actinomycetota</taxon>
        <taxon>Actinomycetes</taxon>
        <taxon>Pseudonocardiales</taxon>
        <taxon>Pseudonocardiaceae</taxon>
        <taxon>Amycolatopsis</taxon>
    </lineage>
</organism>
<dbReference type="AlphaFoldDB" id="A0A066TMJ7"/>